<feature type="domain" description="S-adenosylmethionine synthetase N-terminal" evidence="2">
    <location>
        <begin position="2"/>
        <end position="57"/>
    </location>
</feature>
<dbReference type="InterPro" id="IPR022636">
    <property type="entry name" value="S-AdoMet_synthetase_sfam"/>
</dbReference>
<proteinExistence type="predicted"/>
<evidence type="ECO:0000256" key="1">
    <source>
        <dbReference type="ARBA" id="ARBA00022723"/>
    </source>
</evidence>
<dbReference type="EMBL" id="DVFZ01000096">
    <property type="protein sequence ID" value="HIQ83368.1"/>
    <property type="molecule type" value="Genomic_DNA"/>
</dbReference>
<evidence type="ECO:0000313" key="4">
    <source>
        <dbReference type="Proteomes" id="UP000824260"/>
    </source>
</evidence>
<dbReference type="Gene3D" id="3.30.300.10">
    <property type="match status" value="1"/>
</dbReference>
<reference evidence="3" key="1">
    <citation type="submission" date="2020-10" db="EMBL/GenBank/DDBJ databases">
        <authorList>
            <person name="Gilroy R."/>
        </authorList>
    </citation>
    <scope>NUCLEOTIDE SEQUENCE</scope>
    <source>
        <strain evidence="3">ChiSjej6B24-2974</strain>
    </source>
</reference>
<dbReference type="GO" id="GO:0006556">
    <property type="term" value="P:S-adenosylmethionine biosynthetic process"/>
    <property type="evidence" value="ECO:0007669"/>
    <property type="project" value="InterPro"/>
</dbReference>
<dbReference type="Pfam" id="PF00438">
    <property type="entry name" value="S-AdoMet_synt_N"/>
    <property type="match status" value="1"/>
</dbReference>
<dbReference type="GO" id="GO:0004478">
    <property type="term" value="F:methionine adenosyltransferase activity"/>
    <property type="evidence" value="ECO:0007669"/>
    <property type="project" value="InterPro"/>
</dbReference>
<keyword evidence="1" id="KW-0479">Metal-binding</keyword>
<dbReference type="InterPro" id="IPR022628">
    <property type="entry name" value="S-AdoMet_synt_N"/>
</dbReference>
<dbReference type="AlphaFoldDB" id="A0A9D0ZMX0"/>
<accession>A0A9D0ZMX0</accession>
<dbReference type="SUPFAM" id="SSF55973">
    <property type="entry name" value="S-adenosylmethionine synthetase"/>
    <property type="match status" value="1"/>
</dbReference>
<name>A0A9D0ZMX0_9FIRM</name>
<evidence type="ECO:0000259" key="2">
    <source>
        <dbReference type="Pfam" id="PF00438"/>
    </source>
</evidence>
<protein>
    <recommendedName>
        <fullName evidence="2">S-adenosylmethionine synthetase N-terminal domain-containing protein</fullName>
    </recommendedName>
</protein>
<evidence type="ECO:0000313" key="3">
    <source>
        <dbReference type="EMBL" id="HIQ83368.1"/>
    </source>
</evidence>
<dbReference type="Proteomes" id="UP000824260">
    <property type="component" value="Unassembled WGS sequence"/>
</dbReference>
<organism evidence="3 4">
    <name type="scientific">Candidatus Pullichristensenella stercorigallinarum</name>
    <dbReference type="NCBI Taxonomy" id="2840909"/>
    <lineage>
        <taxon>Bacteria</taxon>
        <taxon>Bacillati</taxon>
        <taxon>Bacillota</taxon>
        <taxon>Clostridia</taxon>
        <taxon>Candidatus Pullichristensenella</taxon>
    </lineage>
</organism>
<reference evidence="3" key="2">
    <citation type="journal article" date="2021" name="PeerJ">
        <title>Extensive microbial diversity within the chicken gut microbiome revealed by metagenomics and culture.</title>
        <authorList>
            <person name="Gilroy R."/>
            <person name="Ravi A."/>
            <person name="Getino M."/>
            <person name="Pursley I."/>
            <person name="Horton D.L."/>
            <person name="Alikhan N.F."/>
            <person name="Baker D."/>
            <person name="Gharbi K."/>
            <person name="Hall N."/>
            <person name="Watson M."/>
            <person name="Adriaenssens E.M."/>
            <person name="Foster-Nyarko E."/>
            <person name="Jarju S."/>
            <person name="Secka A."/>
            <person name="Antonio M."/>
            <person name="Oren A."/>
            <person name="Chaudhuri R.R."/>
            <person name="La Ragione R."/>
            <person name="Hildebrand F."/>
            <person name="Pallen M.J."/>
        </authorList>
    </citation>
    <scope>NUCLEOTIDE SEQUENCE</scope>
    <source>
        <strain evidence="3">ChiSjej6B24-2974</strain>
    </source>
</reference>
<sequence>MDALLDEYLKEDPETRAAIEVMAMDGRILAAGEVSSKASVDAERILKRLCAKVSYMNFPVPCTDSVLHGFLRRLLCGTCAHTDPTSSCRYPEMSLHSWKDRRQCGLHQKATECRSCANPHQP</sequence>
<gene>
    <name evidence="3" type="ORF">IAA52_09750</name>
</gene>
<dbReference type="GO" id="GO:0046872">
    <property type="term" value="F:metal ion binding"/>
    <property type="evidence" value="ECO:0007669"/>
    <property type="project" value="UniProtKB-KW"/>
</dbReference>
<comment type="caution">
    <text evidence="3">The sequence shown here is derived from an EMBL/GenBank/DDBJ whole genome shotgun (WGS) entry which is preliminary data.</text>
</comment>